<dbReference type="PANTHER" id="PTHR30212">
    <property type="entry name" value="PROTEIN YIIM"/>
    <property type="match status" value="1"/>
</dbReference>
<dbReference type="PATRIC" id="fig|1630135.4.peg.1708"/>
<feature type="domain" description="2Fe-2S ferredoxin-type" evidence="1">
    <location>
        <begin position="7"/>
        <end position="91"/>
    </location>
</feature>
<dbReference type="PROSITE" id="PS00197">
    <property type="entry name" value="2FE2S_FER_1"/>
    <property type="match status" value="1"/>
</dbReference>
<evidence type="ECO:0000313" key="2">
    <source>
        <dbReference type="EMBL" id="ANP28259.1"/>
    </source>
</evidence>
<proteinExistence type="predicted"/>
<dbReference type="AlphaFoldDB" id="A0A1B0ZJY3"/>
<dbReference type="InterPro" id="IPR001041">
    <property type="entry name" value="2Fe-2S_ferredoxin-type"/>
</dbReference>
<dbReference type="PROSITE" id="PS51085">
    <property type="entry name" value="2FE2S_FER_2"/>
    <property type="match status" value="1"/>
</dbReference>
<dbReference type="Gene3D" id="3.10.20.30">
    <property type="match status" value="1"/>
</dbReference>
<dbReference type="KEGG" id="dva:DAD186_17090"/>
<dbReference type="CDD" id="cd00207">
    <property type="entry name" value="fer2"/>
    <property type="match status" value="1"/>
</dbReference>
<accession>A0A1B0ZJY3</accession>
<dbReference type="InterPro" id="IPR052353">
    <property type="entry name" value="Benzoxazolinone_Detox_Enz"/>
</dbReference>
<dbReference type="STRING" id="1630135.DAD186_17090"/>
<dbReference type="InterPro" id="IPR036010">
    <property type="entry name" value="2Fe-2S_ferredoxin-like_sf"/>
</dbReference>
<organism evidence="2 3">
    <name type="scientific">Dermabacter vaginalis</name>
    <dbReference type="NCBI Taxonomy" id="1630135"/>
    <lineage>
        <taxon>Bacteria</taxon>
        <taxon>Bacillati</taxon>
        <taxon>Actinomycetota</taxon>
        <taxon>Actinomycetes</taxon>
        <taxon>Micrococcales</taxon>
        <taxon>Dermabacteraceae</taxon>
        <taxon>Dermabacter</taxon>
    </lineage>
</organism>
<evidence type="ECO:0000313" key="3">
    <source>
        <dbReference type="Proteomes" id="UP000092596"/>
    </source>
</evidence>
<dbReference type="InterPro" id="IPR012675">
    <property type="entry name" value="Beta-grasp_dom_sf"/>
</dbReference>
<dbReference type="PANTHER" id="PTHR30212:SF2">
    <property type="entry name" value="PROTEIN YIIM"/>
    <property type="match status" value="1"/>
</dbReference>
<evidence type="ECO:0000259" key="1">
    <source>
        <dbReference type="PROSITE" id="PS51085"/>
    </source>
</evidence>
<dbReference type="Proteomes" id="UP000092596">
    <property type="component" value="Chromosome"/>
</dbReference>
<dbReference type="RefSeq" id="WP_065248279.1">
    <property type="nucleotide sequence ID" value="NZ_CP012117.1"/>
</dbReference>
<dbReference type="SUPFAM" id="SSF54292">
    <property type="entry name" value="2Fe-2S ferredoxin-like"/>
    <property type="match status" value="1"/>
</dbReference>
<reference evidence="2 3" key="1">
    <citation type="submission" date="2015-06" db="EMBL/GenBank/DDBJ databases">
        <title>Investigation of pathophysiology for high-risk pregnancy and development of treatment modality based on it.</title>
        <authorList>
            <person name="Kim B.-C."/>
            <person name="Lim S."/>
        </authorList>
    </citation>
    <scope>NUCLEOTIDE SEQUENCE [LARGE SCALE GENOMIC DNA]</scope>
    <source>
        <strain evidence="2 3">AD1-86</strain>
    </source>
</reference>
<dbReference type="GO" id="GO:0051537">
    <property type="term" value="F:2 iron, 2 sulfur cluster binding"/>
    <property type="evidence" value="ECO:0007669"/>
    <property type="project" value="InterPro"/>
</dbReference>
<dbReference type="InterPro" id="IPR006058">
    <property type="entry name" value="2Fe2S_fd_BS"/>
</dbReference>
<dbReference type="Pfam" id="PF00111">
    <property type="entry name" value="Fer2"/>
    <property type="match status" value="1"/>
</dbReference>
<gene>
    <name evidence="2" type="ORF">DAD186_17090</name>
</gene>
<sequence>MGLFDKEPFTATATKSNVTVEVDEDTSLLQALLDAGVPMKYSCEGGTCGTCVVPLVSGEVEYENEYLEEDEHGTRIACCVDRGVGHIEVEA</sequence>
<name>A0A1B0ZJY3_9MICO</name>
<dbReference type="EMBL" id="CP012117">
    <property type="protein sequence ID" value="ANP28259.1"/>
    <property type="molecule type" value="Genomic_DNA"/>
</dbReference>
<protein>
    <recommendedName>
        <fullName evidence="1">2Fe-2S ferredoxin-type domain-containing protein</fullName>
    </recommendedName>
</protein>